<organism evidence="1 2">
    <name type="scientific">Mycena rosella</name>
    <name type="common">Pink bonnet</name>
    <name type="synonym">Agaricus rosellus</name>
    <dbReference type="NCBI Taxonomy" id="1033263"/>
    <lineage>
        <taxon>Eukaryota</taxon>
        <taxon>Fungi</taxon>
        <taxon>Dikarya</taxon>
        <taxon>Basidiomycota</taxon>
        <taxon>Agaricomycotina</taxon>
        <taxon>Agaricomycetes</taxon>
        <taxon>Agaricomycetidae</taxon>
        <taxon>Agaricales</taxon>
        <taxon>Marasmiineae</taxon>
        <taxon>Mycenaceae</taxon>
        <taxon>Mycena</taxon>
    </lineage>
</organism>
<comment type="caution">
    <text evidence="1">The sequence shown here is derived from an EMBL/GenBank/DDBJ whole genome shotgun (WGS) entry which is preliminary data.</text>
</comment>
<feature type="non-terminal residue" evidence="1">
    <location>
        <position position="193"/>
    </location>
</feature>
<evidence type="ECO:0000313" key="1">
    <source>
        <dbReference type="EMBL" id="KAJ7686067.1"/>
    </source>
</evidence>
<accession>A0AAD7GDQ3</accession>
<dbReference type="EMBL" id="JARKIE010000099">
    <property type="protein sequence ID" value="KAJ7686067.1"/>
    <property type="molecule type" value="Genomic_DNA"/>
</dbReference>
<name>A0AAD7GDQ3_MYCRO</name>
<evidence type="ECO:0000313" key="2">
    <source>
        <dbReference type="Proteomes" id="UP001221757"/>
    </source>
</evidence>
<reference evidence="1" key="1">
    <citation type="submission" date="2023-03" db="EMBL/GenBank/DDBJ databases">
        <title>Massive genome expansion in bonnet fungi (Mycena s.s.) driven by repeated elements and novel gene families across ecological guilds.</title>
        <authorList>
            <consortium name="Lawrence Berkeley National Laboratory"/>
            <person name="Harder C.B."/>
            <person name="Miyauchi S."/>
            <person name="Viragh M."/>
            <person name="Kuo A."/>
            <person name="Thoen E."/>
            <person name="Andreopoulos B."/>
            <person name="Lu D."/>
            <person name="Skrede I."/>
            <person name="Drula E."/>
            <person name="Henrissat B."/>
            <person name="Morin E."/>
            <person name="Kohler A."/>
            <person name="Barry K."/>
            <person name="LaButti K."/>
            <person name="Morin E."/>
            <person name="Salamov A."/>
            <person name="Lipzen A."/>
            <person name="Mereny Z."/>
            <person name="Hegedus B."/>
            <person name="Baldrian P."/>
            <person name="Stursova M."/>
            <person name="Weitz H."/>
            <person name="Taylor A."/>
            <person name="Grigoriev I.V."/>
            <person name="Nagy L.G."/>
            <person name="Martin F."/>
            <person name="Kauserud H."/>
        </authorList>
    </citation>
    <scope>NUCLEOTIDE SEQUENCE</scope>
    <source>
        <strain evidence="1">CBHHK067</strain>
    </source>
</reference>
<dbReference type="Proteomes" id="UP001221757">
    <property type="component" value="Unassembled WGS sequence"/>
</dbReference>
<protein>
    <submittedName>
        <fullName evidence="1">Uncharacterized protein</fullName>
    </submittedName>
</protein>
<gene>
    <name evidence="1" type="ORF">B0H17DRAFT_907284</name>
</gene>
<dbReference type="AlphaFoldDB" id="A0AAD7GDQ3"/>
<feature type="non-terminal residue" evidence="1">
    <location>
        <position position="1"/>
    </location>
</feature>
<sequence>YCSQLLRQGRGFPLYVPGPQRNLPQEYRRKGVSIGDVGRVTPEGIFDFFFNIYLPAEHPINANDVPENFYPLTQYFPRDVPPLRCVHRAGFELCLYFTSDFPGGDFIFDCNAPRGAVLALPHGSQLTKLENLEHMRRYASEHAESWYKYINGARGRGLANGSLYLVTGCEKSRSWGMAAFQDVTTEPTFQLSF</sequence>
<proteinExistence type="predicted"/>
<keyword evidence="2" id="KW-1185">Reference proteome</keyword>